<dbReference type="PROSITE" id="PS50297">
    <property type="entry name" value="ANK_REP_REGION"/>
    <property type="match status" value="1"/>
</dbReference>
<dbReference type="InterPro" id="IPR002110">
    <property type="entry name" value="Ankyrin_rpt"/>
</dbReference>
<reference evidence="2" key="1">
    <citation type="submission" date="2016-12" db="EMBL/GenBank/DDBJ databases">
        <title>The genomes of Aspergillus section Nigri reveals drivers in fungal speciation.</title>
        <authorList>
            <consortium name="DOE Joint Genome Institute"/>
            <person name="Vesth T.C."/>
            <person name="Nybo J."/>
            <person name="Theobald S."/>
            <person name="Brandl J."/>
            <person name="Frisvad J.C."/>
            <person name="Nielsen K.F."/>
            <person name="Lyhne E.K."/>
            <person name="Kogle M.E."/>
            <person name="Kuo A."/>
            <person name="Riley R."/>
            <person name="Clum A."/>
            <person name="Nolan M."/>
            <person name="Lipzen A."/>
            <person name="Salamov A."/>
            <person name="Henrissat B."/>
            <person name="Wiebenga A."/>
            <person name="De vries R.P."/>
            <person name="Grigoriev I.V."/>
            <person name="Mortensen U.H."/>
            <person name="Andersen M.R."/>
            <person name="Baker S.E."/>
        </authorList>
    </citation>
    <scope>NUCLEOTIDE SEQUENCE</scope>
    <source>
        <strain evidence="2">IBT 28561</strain>
    </source>
</reference>
<organism evidence="2 3">
    <name type="scientific">Aspergillus campestris (strain IBT 28561)</name>
    <dbReference type="NCBI Taxonomy" id="1392248"/>
    <lineage>
        <taxon>Eukaryota</taxon>
        <taxon>Fungi</taxon>
        <taxon>Dikarya</taxon>
        <taxon>Ascomycota</taxon>
        <taxon>Pezizomycotina</taxon>
        <taxon>Eurotiomycetes</taxon>
        <taxon>Eurotiomycetidae</taxon>
        <taxon>Eurotiales</taxon>
        <taxon>Aspergillaceae</taxon>
        <taxon>Aspergillus</taxon>
        <taxon>Aspergillus subgen. Circumdati</taxon>
    </lineage>
</organism>
<dbReference type="OrthoDB" id="195446at2759"/>
<protein>
    <recommendedName>
        <fullName evidence="4">Ankyrin</fullName>
    </recommendedName>
</protein>
<evidence type="ECO:0008006" key="4">
    <source>
        <dbReference type="Google" id="ProtNLM"/>
    </source>
</evidence>
<accession>A0A2I1CT51</accession>
<evidence type="ECO:0000313" key="2">
    <source>
        <dbReference type="EMBL" id="PKY00791.1"/>
    </source>
</evidence>
<dbReference type="VEuPathDB" id="FungiDB:P168DRAFT_293201"/>
<dbReference type="Proteomes" id="UP000234254">
    <property type="component" value="Unassembled WGS sequence"/>
</dbReference>
<dbReference type="PROSITE" id="PS50088">
    <property type="entry name" value="ANK_REPEAT"/>
    <property type="match status" value="1"/>
</dbReference>
<dbReference type="InterPro" id="IPR036770">
    <property type="entry name" value="Ankyrin_rpt-contain_sf"/>
</dbReference>
<dbReference type="SUPFAM" id="SSF48403">
    <property type="entry name" value="Ankyrin repeat"/>
    <property type="match status" value="1"/>
</dbReference>
<dbReference type="GeneID" id="36545283"/>
<dbReference type="AlphaFoldDB" id="A0A2I1CT51"/>
<dbReference type="Pfam" id="PF00023">
    <property type="entry name" value="Ank"/>
    <property type="match status" value="1"/>
</dbReference>
<dbReference type="RefSeq" id="XP_024689385.1">
    <property type="nucleotide sequence ID" value="XM_024837759.1"/>
</dbReference>
<evidence type="ECO:0000313" key="3">
    <source>
        <dbReference type="Proteomes" id="UP000234254"/>
    </source>
</evidence>
<feature type="non-terminal residue" evidence="2">
    <location>
        <position position="84"/>
    </location>
</feature>
<gene>
    <name evidence="2" type="ORF">P168DRAFT_293201</name>
</gene>
<comment type="caution">
    <text evidence="2">The sequence shown here is derived from an EMBL/GenBank/DDBJ whole genome shotgun (WGS) entry which is preliminary data.</text>
</comment>
<sequence length="84" mass="9143">MLQLLLQHGADPCVTYAAVTALQVATLVGNEQAVKVLLDSGANVHTKTRSRMTAAKFARAGDNPRITEMILEAEKRQPYPGHRT</sequence>
<proteinExistence type="predicted"/>
<feature type="repeat" description="ANK" evidence="1">
    <location>
        <begin position="17"/>
        <end position="49"/>
    </location>
</feature>
<evidence type="ECO:0000256" key="1">
    <source>
        <dbReference type="PROSITE-ProRule" id="PRU00023"/>
    </source>
</evidence>
<keyword evidence="3" id="KW-1185">Reference proteome</keyword>
<keyword evidence="1" id="KW-0040">ANK repeat</keyword>
<dbReference type="EMBL" id="MSFM01000013">
    <property type="protein sequence ID" value="PKY00791.1"/>
    <property type="molecule type" value="Genomic_DNA"/>
</dbReference>
<name>A0A2I1CT51_ASPC2</name>
<dbReference type="Gene3D" id="1.25.40.20">
    <property type="entry name" value="Ankyrin repeat-containing domain"/>
    <property type="match status" value="1"/>
</dbReference>